<sequence>MADGEVAGVGRGLTPGAVLGFASHTLPMALVWLLAVLVREHDRRVDLEAGGRFGAALGIAALFVAAHLLVGLAVFVAETRGPGRSGLVRGWAVGWLPTAAAAVWFCA</sequence>
<protein>
    <submittedName>
        <fullName evidence="2">Uncharacterized protein</fullName>
    </submittedName>
</protein>
<organism evidence="2 3">
    <name type="scientific">Micromonospora coxensis</name>
    <dbReference type="NCBI Taxonomy" id="356852"/>
    <lineage>
        <taxon>Bacteria</taxon>
        <taxon>Bacillati</taxon>
        <taxon>Actinomycetota</taxon>
        <taxon>Actinomycetes</taxon>
        <taxon>Micromonosporales</taxon>
        <taxon>Micromonosporaceae</taxon>
        <taxon>Micromonospora</taxon>
    </lineage>
</organism>
<dbReference type="RefSeq" id="WP_088977748.1">
    <property type="nucleotide sequence ID" value="NZ_LT607753.1"/>
</dbReference>
<name>A0A1C5JE71_9ACTN</name>
<proteinExistence type="predicted"/>
<accession>A0A1C5JE71</accession>
<feature type="transmembrane region" description="Helical" evidence="1">
    <location>
        <begin position="50"/>
        <end position="76"/>
    </location>
</feature>
<gene>
    <name evidence="2" type="ORF">GA0070614_4450</name>
</gene>
<evidence type="ECO:0000313" key="2">
    <source>
        <dbReference type="EMBL" id="SCG68823.1"/>
    </source>
</evidence>
<dbReference type="Proteomes" id="UP000198215">
    <property type="component" value="Chromosome I"/>
</dbReference>
<keyword evidence="1" id="KW-0812">Transmembrane</keyword>
<keyword evidence="1" id="KW-0472">Membrane</keyword>
<feature type="transmembrane region" description="Helical" evidence="1">
    <location>
        <begin position="17"/>
        <end position="38"/>
    </location>
</feature>
<evidence type="ECO:0000313" key="3">
    <source>
        <dbReference type="Proteomes" id="UP000198215"/>
    </source>
</evidence>
<evidence type="ECO:0000256" key="1">
    <source>
        <dbReference type="SAM" id="Phobius"/>
    </source>
</evidence>
<dbReference type="EMBL" id="LT607753">
    <property type="protein sequence ID" value="SCG68823.1"/>
    <property type="molecule type" value="Genomic_DNA"/>
</dbReference>
<feature type="transmembrane region" description="Helical" evidence="1">
    <location>
        <begin position="88"/>
        <end position="106"/>
    </location>
</feature>
<reference evidence="3" key="1">
    <citation type="submission" date="2016-06" db="EMBL/GenBank/DDBJ databases">
        <authorList>
            <person name="Varghese N."/>
            <person name="Submissions Spin"/>
        </authorList>
    </citation>
    <scope>NUCLEOTIDE SEQUENCE [LARGE SCALE GENOMIC DNA]</scope>
    <source>
        <strain evidence="3">DSM 45161</strain>
    </source>
</reference>
<keyword evidence="3" id="KW-1185">Reference proteome</keyword>
<dbReference type="AlphaFoldDB" id="A0A1C5JE71"/>
<keyword evidence="1" id="KW-1133">Transmembrane helix</keyword>